<comment type="caution">
    <text evidence="1">The sequence shown here is derived from an EMBL/GenBank/DDBJ whole genome shotgun (WGS) entry which is preliminary data.</text>
</comment>
<dbReference type="Proteomes" id="UP001151760">
    <property type="component" value="Unassembled WGS sequence"/>
</dbReference>
<evidence type="ECO:0000313" key="1">
    <source>
        <dbReference type="EMBL" id="GJT62756.1"/>
    </source>
</evidence>
<name>A0ABQ5FHH4_9ASTR</name>
<reference evidence="1" key="1">
    <citation type="journal article" date="2022" name="Int. J. Mol. Sci.">
        <title>Draft Genome of Tanacetum Coccineum: Genomic Comparison of Closely Related Tanacetum-Family Plants.</title>
        <authorList>
            <person name="Yamashiro T."/>
            <person name="Shiraishi A."/>
            <person name="Nakayama K."/>
            <person name="Satake H."/>
        </authorList>
    </citation>
    <scope>NUCLEOTIDE SEQUENCE</scope>
</reference>
<dbReference type="PANTHER" id="PTHR15503">
    <property type="entry name" value="LDOC1 RELATED"/>
    <property type="match status" value="1"/>
</dbReference>
<dbReference type="PANTHER" id="PTHR15503:SF45">
    <property type="entry name" value="RNA-DIRECTED DNA POLYMERASE HOMOLOG"/>
    <property type="match status" value="1"/>
</dbReference>
<reference evidence="1" key="2">
    <citation type="submission" date="2022-01" db="EMBL/GenBank/DDBJ databases">
        <authorList>
            <person name="Yamashiro T."/>
            <person name="Shiraishi A."/>
            <person name="Satake H."/>
            <person name="Nakayama K."/>
        </authorList>
    </citation>
    <scope>NUCLEOTIDE SEQUENCE</scope>
</reference>
<sequence>MQDWLHKVSSKKKMDVKSALLYGTIKEEVPSYPKDSDYAGASLDRKSTTGCCQFLTKDETVYKKWEDRMERAATIASSLEPEQDSGNIYRTQSMATLNEPLPQGTGSVACRDLEAAFEHSGNQVEDVDVRKSGYSLRPLSRGSFDVLVGMDRLSKRKFGIVCHEKVVRIPLEGDEILRVHGKRAQGIVKTLMNTKFRIDLVPGATPVAKSPYRLAPSKMQELSEQLQELQDK</sequence>
<organism evidence="1 2">
    <name type="scientific">Tanacetum coccineum</name>
    <dbReference type="NCBI Taxonomy" id="301880"/>
    <lineage>
        <taxon>Eukaryota</taxon>
        <taxon>Viridiplantae</taxon>
        <taxon>Streptophyta</taxon>
        <taxon>Embryophyta</taxon>
        <taxon>Tracheophyta</taxon>
        <taxon>Spermatophyta</taxon>
        <taxon>Magnoliopsida</taxon>
        <taxon>eudicotyledons</taxon>
        <taxon>Gunneridae</taxon>
        <taxon>Pentapetalae</taxon>
        <taxon>asterids</taxon>
        <taxon>campanulids</taxon>
        <taxon>Asterales</taxon>
        <taxon>Asteraceae</taxon>
        <taxon>Asteroideae</taxon>
        <taxon>Anthemideae</taxon>
        <taxon>Anthemidinae</taxon>
        <taxon>Tanacetum</taxon>
    </lineage>
</organism>
<evidence type="ECO:0000313" key="2">
    <source>
        <dbReference type="Proteomes" id="UP001151760"/>
    </source>
</evidence>
<accession>A0ABQ5FHH4</accession>
<dbReference type="Gene3D" id="3.10.10.10">
    <property type="entry name" value="HIV Type 1 Reverse Transcriptase, subunit A, domain 1"/>
    <property type="match status" value="1"/>
</dbReference>
<protein>
    <submittedName>
        <fullName evidence="1">Uncharacterized protein</fullName>
    </submittedName>
</protein>
<feature type="non-terminal residue" evidence="1">
    <location>
        <position position="232"/>
    </location>
</feature>
<keyword evidence="2" id="KW-1185">Reference proteome</keyword>
<dbReference type="InterPro" id="IPR032567">
    <property type="entry name" value="RTL1-rel"/>
</dbReference>
<dbReference type="EMBL" id="BQNB010017403">
    <property type="protein sequence ID" value="GJT62756.1"/>
    <property type="molecule type" value="Genomic_DNA"/>
</dbReference>
<gene>
    <name evidence="1" type="ORF">Tco_1006289</name>
</gene>
<proteinExistence type="predicted"/>